<dbReference type="GO" id="GO:0006313">
    <property type="term" value="P:DNA transposition"/>
    <property type="evidence" value="ECO:0007669"/>
    <property type="project" value="InterPro"/>
</dbReference>
<dbReference type="OrthoDB" id="8590780at2"/>
<dbReference type="InterPro" id="IPR036388">
    <property type="entry name" value="WH-like_DNA-bd_sf"/>
</dbReference>
<dbReference type="InterPro" id="IPR010921">
    <property type="entry name" value="Trp_repressor/repl_initiator"/>
</dbReference>
<sequence length="56" mass="6222">MEVVMSKIPRAKYTAEFRAEAVKLVLEKGHSTPEAARLLSIPEQSLGNWVRLAKNG</sequence>
<accession>A0A3S8ZRJ9</accession>
<dbReference type="Pfam" id="PF01527">
    <property type="entry name" value="HTH_Tnp_1"/>
    <property type="match status" value="1"/>
</dbReference>
<dbReference type="GO" id="GO:0004803">
    <property type="term" value="F:transposase activity"/>
    <property type="evidence" value="ECO:0007669"/>
    <property type="project" value="InterPro"/>
</dbReference>
<protein>
    <recommendedName>
        <fullName evidence="3">Transposase</fullName>
    </recommendedName>
</protein>
<dbReference type="KEGG" id="iod:EJO50_06165"/>
<evidence type="ECO:0000313" key="2">
    <source>
        <dbReference type="Proteomes" id="UP000282438"/>
    </source>
</evidence>
<dbReference type="Proteomes" id="UP000282438">
    <property type="component" value="Chromosome"/>
</dbReference>
<organism evidence="1 2">
    <name type="scientific">Iodobacter ciconiae</name>
    <dbReference type="NCBI Taxonomy" id="2496266"/>
    <lineage>
        <taxon>Bacteria</taxon>
        <taxon>Pseudomonadati</taxon>
        <taxon>Pseudomonadota</taxon>
        <taxon>Betaproteobacteria</taxon>
        <taxon>Neisseriales</taxon>
        <taxon>Chitinibacteraceae</taxon>
        <taxon>Iodobacter</taxon>
    </lineage>
</organism>
<keyword evidence="2" id="KW-1185">Reference proteome</keyword>
<reference evidence="1 2" key="1">
    <citation type="submission" date="2018-12" db="EMBL/GenBank/DDBJ databases">
        <title>Complete genome sequence of Iodobacter sp. H11R3.</title>
        <authorList>
            <person name="Bae J.-W."/>
        </authorList>
    </citation>
    <scope>NUCLEOTIDE SEQUENCE [LARGE SCALE GENOMIC DNA]</scope>
    <source>
        <strain evidence="1 2">H11R3</strain>
    </source>
</reference>
<dbReference type="AlphaFoldDB" id="A0A3S8ZRJ9"/>
<dbReference type="SUPFAM" id="SSF48295">
    <property type="entry name" value="TrpR-like"/>
    <property type="match status" value="1"/>
</dbReference>
<dbReference type="Gene3D" id="1.10.10.10">
    <property type="entry name" value="Winged helix-like DNA-binding domain superfamily/Winged helix DNA-binding domain"/>
    <property type="match status" value="1"/>
</dbReference>
<gene>
    <name evidence="1" type="ORF">EJO50_06165</name>
</gene>
<dbReference type="EMBL" id="CP034433">
    <property type="protein sequence ID" value="AZN36098.1"/>
    <property type="molecule type" value="Genomic_DNA"/>
</dbReference>
<evidence type="ECO:0008006" key="3">
    <source>
        <dbReference type="Google" id="ProtNLM"/>
    </source>
</evidence>
<evidence type="ECO:0000313" key="1">
    <source>
        <dbReference type="EMBL" id="AZN36098.1"/>
    </source>
</evidence>
<dbReference type="GO" id="GO:0043565">
    <property type="term" value="F:sequence-specific DNA binding"/>
    <property type="evidence" value="ECO:0007669"/>
    <property type="project" value="InterPro"/>
</dbReference>
<name>A0A3S8ZRJ9_9NEIS</name>
<proteinExistence type="predicted"/>
<dbReference type="InterPro" id="IPR002514">
    <property type="entry name" value="Transposase_8"/>
</dbReference>